<dbReference type="PROSITE" id="PS50234">
    <property type="entry name" value="VWFA"/>
    <property type="match status" value="1"/>
</dbReference>
<dbReference type="Proteomes" id="UP001079672">
    <property type="component" value="Unassembled WGS sequence"/>
</dbReference>
<evidence type="ECO:0000313" key="3">
    <source>
        <dbReference type="EMBL" id="QCQ37271.1"/>
    </source>
</evidence>
<gene>
    <name evidence="3" type="ORF">IA74_014780</name>
    <name evidence="2" type="ORF">O1433_02545</name>
</gene>
<dbReference type="PANTHER" id="PTHR36846">
    <property type="entry name" value="PROTEIN VIAA"/>
    <property type="match status" value="1"/>
</dbReference>
<dbReference type="Pfam" id="PF13519">
    <property type="entry name" value="VWA_2"/>
    <property type="match status" value="1"/>
</dbReference>
<dbReference type="RefSeq" id="WP_005805664.1">
    <property type="nucleotide sequence ID" value="NZ_CP036553.1"/>
</dbReference>
<protein>
    <submittedName>
        <fullName evidence="2">VWA domain-containing protein</fullName>
    </submittedName>
</protein>
<dbReference type="EMBL" id="CP036553">
    <property type="protein sequence ID" value="QCQ37271.1"/>
    <property type="molecule type" value="Genomic_DNA"/>
</dbReference>
<sequence>MDWKIRNIRLQELRDIYLEKLEKVTYQLYESHLRNDIIKQEELDEEIKSYYQHTQPSLQEFYSHYAAQWEHFYESRELTDTAFLHFLENSAYPLQMKYNRGDLNIQYYISRFHTLKKRSKEWKNLRNLFFGKWHHLLANNEYNYQTERIDGLCENFYQLQKSIADQLPQRGSIRLIWLLRGHKELAKQLFHYDEIAKTHPAIRELAEILGKQHQGKEKKFRMIAGIHQEQIITHAAQSDIRGICEGNDLNSLLPIEYCYLSDPVLQSLFFERFSKKKLQMIDYESKEQHRIKDVKVQGKDIAEEQSGPFIICVDTSGSMSGEREEFVKSAILAIAELTEQQDRKCYLISFSDDIACIEIERLSQNIQELADFLCQSFHGGTDLTPALLHAIHILRTKSYRNADLVMMSDFEMSPLNDELSEEIKKIKQNNTYIYALSVQKQCEKTYLDICDRFWFI</sequence>
<dbReference type="PANTHER" id="PTHR36846:SF1">
    <property type="entry name" value="PROTEIN VIAA"/>
    <property type="match status" value="1"/>
</dbReference>
<proteinExistence type="predicted"/>
<dbReference type="SUPFAM" id="SSF53300">
    <property type="entry name" value="vWA-like"/>
    <property type="match status" value="1"/>
</dbReference>
<dbReference type="InterPro" id="IPR036465">
    <property type="entry name" value="vWFA_dom_sf"/>
</dbReference>
<reference evidence="3 4" key="1">
    <citation type="submission" date="2019-03" db="EMBL/GenBank/DDBJ databases">
        <title>Complete genome assembly of MDR B. fragilis.</title>
        <authorList>
            <person name="Sydenham T.V."/>
            <person name="Hasman H."/>
            <person name="Justesen U.S."/>
        </authorList>
    </citation>
    <scope>NUCLEOTIDE SEQUENCE [LARGE SCALE GENOMIC DNA]</scope>
    <source>
        <strain evidence="3 4">DCMOUH0067B</strain>
    </source>
</reference>
<accession>A0A081UKJ4</accession>
<reference evidence="2" key="2">
    <citation type="submission" date="2022-12" db="EMBL/GenBank/DDBJ databases">
        <title>Development of a Multilocus Sequence Typing Scheme for Bacteroides fragilis Based on Whole Genome Sequencing Data and Clinical Application.</title>
        <authorList>
            <person name="Nielsen F.D."/>
            <person name="Justesen U.S."/>
        </authorList>
    </citation>
    <scope>NUCLEOTIDE SEQUENCE</scope>
    <source>
        <strain evidence="2">BF_AM_ODE_DK_2015_4</strain>
    </source>
</reference>
<evidence type="ECO:0000313" key="4">
    <source>
        <dbReference type="Proteomes" id="UP000028294"/>
    </source>
</evidence>
<dbReference type="AlphaFoldDB" id="A0A081UKJ4"/>
<evidence type="ECO:0000313" key="5">
    <source>
        <dbReference type="Proteomes" id="UP001079672"/>
    </source>
</evidence>
<feature type="domain" description="VWFA" evidence="1">
    <location>
        <begin position="308"/>
        <end position="438"/>
    </location>
</feature>
<dbReference type="Proteomes" id="UP000028294">
    <property type="component" value="Chromosome"/>
</dbReference>
<organism evidence="2 5">
    <name type="scientific">Bacteroides fragilis</name>
    <dbReference type="NCBI Taxonomy" id="817"/>
    <lineage>
        <taxon>Bacteria</taxon>
        <taxon>Pseudomonadati</taxon>
        <taxon>Bacteroidota</taxon>
        <taxon>Bacteroidia</taxon>
        <taxon>Bacteroidales</taxon>
        <taxon>Bacteroidaceae</taxon>
        <taxon>Bacteroides</taxon>
    </lineage>
</organism>
<evidence type="ECO:0000259" key="1">
    <source>
        <dbReference type="PROSITE" id="PS50234"/>
    </source>
</evidence>
<dbReference type="Gene3D" id="3.40.50.410">
    <property type="entry name" value="von Willebrand factor, type A domain"/>
    <property type="match status" value="1"/>
</dbReference>
<evidence type="ECO:0000313" key="2">
    <source>
        <dbReference type="EMBL" id="MCZ2686378.1"/>
    </source>
</evidence>
<dbReference type="InterPro" id="IPR002035">
    <property type="entry name" value="VWF_A"/>
</dbReference>
<dbReference type="EMBL" id="JAPTZU010000001">
    <property type="protein sequence ID" value="MCZ2686378.1"/>
    <property type="molecule type" value="Genomic_DNA"/>
</dbReference>
<name>A0A081UKJ4_BACFG</name>